<evidence type="ECO:0000259" key="11">
    <source>
        <dbReference type="SMART" id="SM00560"/>
    </source>
</evidence>
<feature type="domain" description="LamG-like jellyroll fold" evidence="11">
    <location>
        <begin position="205"/>
        <end position="349"/>
    </location>
</feature>
<sequence>MRRDAIRKMLCGLALGVALVPGAANAWWNDEWSQRKPLTVDTGASAAGITDEIGTVPVLVRLHAGNFRFEKARDDGADLRFVAGDDKTPLKFHVEKWDGLLGEAFVWVRLQDVRPGTKTPFFVYYGNAKATSAEDAKGSFDPDTTLAYHFGERSQPARDWTAWNNGSLTPVVAADGALIGPGLKLDGQAPVTLPAAPSLTWTEGGTMSWSAWVKPGAAQPEAVLFSRRDGEKYLTIGLAGGAPFVEISGAGRAQGATALPVGSWHHLAVTAGGGGQIALYADGAQVATLAAALPGLAGPAQLGGDSPAPAPVALPTAKGAPPVSIAPLQAGFVGEIDELRLAKTARSAGAIKFDAIGQGADGAKLLGFGPDEEKSSWVSGYFAVILGSVTMDGWVIIAILLVMAALSWVVMVDKAVSLSRLEKANRRFLEVYSETVADWSFLDRDDPRAVASLGGRLTEADSDVVRASSLYRLYRTGTEEIRARIKNGRGRALTAESIAAIRATLDSIQVRETQSLNRLMVMLTIAISGGPFLGLLGTVVGVMITFAAIAASGDVNVNAIAPGIAAALVATVAGLAVAIPALFGYNWLLTRIKNSAATMNVFVDELVTRLAELHRHRADGHAAVPLPLSAE</sequence>
<feature type="transmembrane region" description="Helical" evidence="9">
    <location>
        <begin position="393"/>
        <end position="412"/>
    </location>
</feature>
<organism evidence="13 14">
    <name type="scientific">Magnetospirillum fulvum</name>
    <name type="common">Rhodospirillum fulvum</name>
    <dbReference type="NCBI Taxonomy" id="1082"/>
    <lineage>
        <taxon>Bacteria</taxon>
        <taxon>Pseudomonadati</taxon>
        <taxon>Pseudomonadota</taxon>
        <taxon>Alphaproteobacteria</taxon>
        <taxon>Rhodospirillales</taxon>
        <taxon>Rhodospirillaceae</taxon>
        <taxon>Magnetospirillum</taxon>
    </lineage>
</organism>
<keyword evidence="8" id="KW-0813">Transport</keyword>
<dbReference type="PANTHER" id="PTHR30625">
    <property type="entry name" value="PROTEIN TOLQ"/>
    <property type="match status" value="1"/>
</dbReference>
<comment type="similarity">
    <text evidence="8">Belongs to the exbB/tolQ family.</text>
</comment>
<evidence type="ECO:0000256" key="5">
    <source>
        <dbReference type="ARBA" id="ARBA00022989"/>
    </source>
</evidence>
<feature type="transmembrane region" description="Helical" evidence="9">
    <location>
        <begin position="519"/>
        <end position="552"/>
    </location>
</feature>
<dbReference type="InterPro" id="IPR050790">
    <property type="entry name" value="ExbB/TolQ_transport"/>
</dbReference>
<evidence type="ECO:0000256" key="4">
    <source>
        <dbReference type="ARBA" id="ARBA00022729"/>
    </source>
</evidence>
<keyword evidence="5 9" id="KW-1133">Transmembrane helix</keyword>
<dbReference type="Proteomes" id="UP000182983">
    <property type="component" value="Unassembled WGS sequence"/>
</dbReference>
<dbReference type="OrthoDB" id="175881at2"/>
<evidence type="ECO:0000256" key="6">
    <source>
        <dbReference type="ARBA" id="ARBA00023136"/>
    </source>
</evidence>
<proteinExistence type="inferred from homology"/>
<keyword evidence="2" id="KW-1003">Cell membrane</keyword>
<dbReference type="AlphaFoldDB" id="A0A1H6K2B8"/>
<dbReference type="InterPro" id="IPR013320">
    <property type="entry name" value="ConA-like_dom_sf"/>
</dbReference>
<dbReference type="GO" id="GO:0017038">
    <property type="term" value="P:protein import"/>
    <property type="evidence" value="ECO:0007669"/>
    <property type="project" value="TreeGrafter"/>
</dbReference>
<evidence type="ECO:0000313" key="12">
    <source>
        <dbReference type="EMBL" id="SEH32950.1"/>
    </source>
</evidence>
<keyword evidence="4 10" id="KW-0732">Signal</keyword>
<gene>
    <name evidence="12" type="ORF">SAMN04244559_01365</name>
    <name evidence="13" type="ORF">SAMN04244559_03338</name>
</gene>
<dbReference type="Pfam" id="PF10102">
    <property type="entry name" value="DUF2341"/>
    <property type="match status" value="1"/>
</dbReference>
<feature type="chain" id="PRO_5010472264" evidence="10">
    <location>
        <begin position="27"/>
        <end position="631"/>
    </location>
</feature>
<dbReference type="Gene3D" id="2.60.120.200">
    <property type="match status" value="1"/>
</dbReference>
<keyword evidence="8" id="KW-0653">Protein transport</keyword>
<dbReference type="Pfam" id="PF01618">
    <property type="entry name" value="MotA_ExbB"/>
    <property type="match status" value="1"/>
</dbReference>
<dbReference type="SUPFAM" id="SSF49899">
    <property type="entry name" value="Concanavalin A-like lectins/glucanases"/>
    <property type="match status" value="1"/>
</dbReference>
<evidence type="ECO:0000313" key="14">
    <source>
        <dbReference type="Proteomes" id="UP000182983"/>
    </source>
</evidence>
<dbReference type="InterPro" id="IPR006558">
    <property type="entry name" value="LamG-like"/>
</dbReference>
<evidence type="ECO:0000256" key="8">
    <source>
        <dbReference type="RuleBase" id="RU004057"/>
    </source>
</evidence>
<feature type="signal peptide" evidence="10">
    <location>
        <begin position="1"/>
        <end position="26"/>
    </location>
</feature>
<keyword evidence="7" id="KW-1015">Disulfide bond</keyword>
<name>A0A1H6K2B8_MAGFU</name>
<reference evidence="13" key="2">
    <citation type="submission" date="2016-10" db="EMBL/GenBank/DDBJ databases">
        <authorList>
            <person name="de Groot N.N."/>
        </authorList>
    </citation>
    <scope>NUCLEOTIDE SEQUENCE [LARGE SCALE GENOMIC DNA]</scope>
    <source>
        <strain evidence="13">DSM 13234</strain>
    </source>
</reference>
<dbReference type="Pfam" id="PF13385">
    <property type="entry name" value="Laminin_G_3"/>
    <property type="match status" value="1"/>
</dbReference>
<dbReference type="InterPro" id="IPR002898">
    <property type="entry name" value="MotA_ExbB_proton_chnl"/>
</dbReference>
<evidence type="ECO:0000256" key="1">
    <source>
        <dbReference type="ARBA" id="ARBA00004651"/>
    </source>
</evidence>
<protein>
    <submittedName>
        <fullName evidence="13">Outer membrane transport energization protein ExbB (TC 2.C.1.1.1)</fullName>
    </submittedName>
</protein>
<evidence type="ECO:0000256" key="9">
    <source>
        <dbReference type="SAM" id="Phobius"/>
    </source>
</evidence>
<dbReference type="GO" id="GO:0005886">
    <property type="term" value="C:plasma membrane"/>
    <property type="evidence" value="ECO:0007669"/>
    <property type="project" value="UniProtKB-SubCell"/>
</dbReference>
<evidence type="ECO:0000256" key="2">
    <source>
        <dbReference type="ARBA" id="ARBA00022475"/>
    </source>
</evidence>
<dbReference type="EMBL" id="FNWO01000004">
    <property type="protein sequence ID" value="SEH32950.1"/>
    <property type="molecule type" value="Genomic_DNA"/>
</dbReference>
<feature type="transmembrane region" description="Helical" evidence="9">
    <location>
        <begin position="564"/>
        <end position="589"/>
    </location>
</feature>
<dbReference type="EMBL" id="FNWO01000022">
    <property type="protein sequence ID" value="SEH65883.1"/>
    <property type="molecule type" value="Genomic_DNA"/>
</dbReference>
<evidence type="ECO:0000256" key="3">
    <source>
        <dbReference type="ARBA" id="ARBA00022692"/>
    </source>
</evidence>
<keyword evidence="3 9" id="KW-0812">Transmembrane</keyword>
<dbReference type="PANTHER" id="PTHR30625:SF3">
    <property type="entry name" value="TOL-PAL SYSTEM PROTEIN TOLQ"/>
    <property type="match status" value="1"/>
</dbReference>
<keyword evidence="6 9" id="KW-0472">Membrane</keyword>
<dbReference type="InterPro" id="IPR018765">
    <property type="entry name" value="DUF2341"/>
</dbReference>
<evidence type="ECO:0000256" key="10">
    <source>
        <dbReference type="SAM" id="SignalP"/>
    </source>
</evidence>
<accession>A0A1H6K2B8</accession>
<comment type="subcellular location">
    <subcellularLocation>
        <location evidence="1">Cell membrane</location>
        <topology evidence="1">Multi-pass membrane protein</topology>
    </subcellularLocation>
    <subcellularLocation>
        <location evidence="8">Membrane</location>
        <topology evidence="8">Multi-pass membrane protein</topology>
    </subcellularLocation>
</comment>
<reference evidence="14" key="1">
    <citation type="submission" date="2016-10" db="EMBL/GenBank/DDBJ databases">
        <authorList>
            <person name="Varghese N."/>
            <person name="Submissions S."/>
        </authorList>
    </citation>
    <scope>NUCLEOTIDE SEQUENCE [LARGE SCALE GENOMIC DNA]</scope>
    <source>
        <strain evidence="14">DSM 13234</strain>
    </source>
</reference>
<dbReference type="SMART" id="SM00560">
    <property type="entry name" value="LamGL"/>
    <property type="match status" value="1"/>
</dbReference>
<evidence type="ECO:0000256" key="7">
    <source>
        <dbReference type="ARBA" id="ARBA00023157"/>
    </source>
</evidence>
<dbReference type="RefSeq" id="WP_074766819.1">
    <property type="nucleotide sequence ID" value="NZ_FNWO01000004.1"/>
</dbReference>
<keyword evidence="14" id="KW-1185">Reference proteome</keyword>
<evidence type="ECO:0000313" key="13">
    <source>
        <dbReference type="EMBL" id="SEH65883.1"/>
    </source>
</evidence>